<sequence length="244" mass="27502">MSTHLSIQTTQNVTLEFLPASIGDRILAFLIDLVIMGAWLILGSLLFSTYLTNVVENTSVLFAIYMLVIALPVMGYSLLSEIFMNGQSVGKRVLGLRVVRLNGTSASVGDYFLRWLLRMLDIWIFSGLVGLITMAIYQGQRLGDRAAKTAVVKLRPPVRLDELTQDDHPEYQVLFPQALLLSDRDLNTIRRVLRKTQQHHTFDLLAMTAQRVKDVTGIQTDLDDWVFLTTLLQDHTVLAVRESV</sequence>
<name>A0A2S7IEN9_9BACT</name>
<comment type="caution">
    <text evidence="7">The sequence shown here is derived from an EMBL/GenBank/DDBJ whole genome shotgun (WGS) entry which is preliminary data.</text>
</comment>
<feature type="transmembrane region" description="Helical" evidence="5">
    <location>
        <begin position="26"/>
        <end position="47"/>
    </location>
</feature>
<protein>
    <submittedName>
        <fullName evidence="7">RDD family protein</fullName>
    </submittedName>
</protein>
<organism evidence="7 8">
    <name type="scientific">Siphonobacter curvatus</name>
    <dbReference type="NCBI Taxonomy" id="2094562"/>
    <lineage>
        <taxon>Bacteria</taxon>
        <taxon>Pseudomonadati</taxon>
        <taxon>Bacteroidota</taxon>
        <taxon>Cytophagia</taxon>
        <taxon>Cytophagales</taxon>
        <taxon>Cytophagaceae</taxon>
        <taxon>Siphonobacter</taxon>
    </lineage>
</organism>
<keyword evidence="2 5" id="KW-0812">Transmembrane</keyword>
<dbReference type="PANTHER" id="PTHR38480">
    <property type="entry name" value="SLR0254 PROTEIN"/>
    <property type="match status" value="1"/>
</dbReference>
<evidence type="ECO:0000259" key="6">
    <source>
        <dbReference type="Pfam" id="PF06271"/>
    </source>
</evidence>
<evidence type="ECO:0000313" key="7">
    <source>
        <dbReference type="EMBL" id="PQA52860.1"/>
    </source>
</evidence>
<dbReference type="OrthoDB" id="9814143at2"/>
<feature type="transmembrane region" description="Helical" evidence="5">
    <location>
        <begin position="59"/>
        <end position="79"/>
    </location>
</feature>
<feature type="domain" description="RDD" evidence="6">
    <location>
        <begin position="20"/>
        <end position="147"/>
    </location>
</feature>
<dbReference type="GO" id="GO:0016020">
    <property type="term" value="C:membrane"/>
    <property type="evidence" value="ECO:0007669"/>
    <property type="project" value="UniProtKB-SubCell"/>
</dbReference>
<dbReference type="Proteomes" id="UP000239590">
    <property type="component" value="Unassembled WGS sequence"/>
</dbReference>
<gene>
    <name evidence="7" type="ORF">C5O19_25620</name>
</gene>
<dbReference type="RefSeq" id="WP_104716220.1">
    <property type="nucleotide sequence ID" value="NZ_PTRA01000012.1"/>
</dbReference>
<proteinExistence type="predicted"/>
<keyword evidence="8" id="KW-1185">Reference proteome</keyword>
<dbReference type="InterPro" id="IPR010432">
    <property type="entry name" value="RDD"/>
</dbReference>
<keyword evidence="4 5" id="KW-0472">Membrane</keyword>
<evidence type="ECO:0000256" key="4">
    <source>
        <dbReference type="ARBA" id="ARBA00023136"/>
    </source>
</evidence>
<evidence type="ECO:0000256" key="3">
    <source>
        <dbReference type="ARBA" id="ARBA00022989"/>
    </source>
</evidence>
<dbReference type="AlphaFoldDB" id="A0A2S7IEN9"/>
<accession>A0A2S7IEN9</accession>
<feature type="transmembrane region" description="Helical" evidence="5">
    <location>
        <begin position="115"/>
        <end position="137"/>
    </location>
</feature>
<keyword evidence="3 5" id="KW-1133">Transmembrane helix</keyword>
<evidence type="ECO:0000256" key="1">
    <source>
        <dbReference type="ARBA" id="ARBA00004141"/>
    </source>
</evidence>
<comment type="subcellular location">
    <subcellularLocation>
        <location evidence="1">Membrane</location>
        <topology evidence="1">Multi-pass membrane protein</topology>
    </subcellularLocation>
</comment>
<dbReference type="Pfam" id="PF06271">
    <property type="entry name" value="RDD"/>
    <property type="match status" value="1"/>
</dbReference>
<evidence type="ECO:0000313" key="8">
    <source>
        <dbReference type="Proteomes" id="UP000239590"/>
    </source>
</evidence>
<dbReference type="PANTHER" id="PTHR38480:SF1">
    <property type="entry name" value="SLR0254 PROTEIN"/>
    <property type="match status" value="1"/>
</dbReference>
<evidence type="ECO:0000256" key="5">
    <source>
        <dbReference type="SAM" id="Phobius"/>
    </source>
</evidence>
<reference evidence="8" key="1">
    <citation type="submission" date="2018-02" db="EMBL/GenBank/DDBJ databases">
        <title>Genome sequencing of Solimonas sp. HR-BB.</title>
        <authorList>
            <person name="Lee Y."/>
            <person name="Jeon C.O."/>
        </authorList>
    </citation>
    <scope>NUCLEOTIDE SEQUENCE [LARGE SCALE GENOMIC DNA]</scope>
    <source>
        <strain evidence="8">HR-U</strain>
    </source>
</reference>
<evidence type="ECO:0000256" key="2">
    <source>
        <dbReference type="ARBA" id="ARBA00022692"/>
    </source>
</evidence>
<dbReference type="EMBL" id="PTRA01000012">
    <property type="protein sequence ID" value="PQA52860.1"/>
    <property type="molecule type" value="Genomic_DNA"/>
</dbReference>